<evidence type="ECO:0000256" key="13">
    <source>
        <dbReference type="ARBA" id="ARBA00023136"/>
    </source>
</evidence>
<evidence type="ECO:0000256" key="11">
    <source>
        <dbReference type="ARBA" id="ARBA00022927"/>
    </source>
</evidence>
<evidence type="ECO:0000256" key="14">
    <source>
        <dbReference type="ARBA" id="ARBA00023140"/>
    </source>
</evidence>
<comment type="pathway">
    <text evidence="2">Protein modification; protein ubiquitination.</text>
</comment>
<keyword evidence="9" id="KW-0833">Ubl conjugation pathway</keyword>
<keyword evidence="8" id="KW-0863">Zinc-finger</keyword>
<name>A0ABQ7FY81_DUNSA</name>
<evidence type="ECO:0000256" key="9">
    <source>
        <dbReference type="ARBA" id="ARBA00022786"/>
    </source>
</evidence>
<evidence type="ECO:0000256" key="7">
    <source>
        <dbReference type="ARBA" id="ARBA00022723"/>
    </source>
</evidence>
<gene>
    <name evidence="20" type="ORF">DUNSADRAFT_863</name>
</gene>
<dbReference type="EMBL" id="MU070532">
    <property type="protein sequence ID" value="KAF5827319.1"/>
    <property type="molecule type" value="Genomic_DNA"/>
</dbReference>
<keyword evidence="11" id="KW-0653">Protein transport</keyword>
<sequence length="241" mass="26000">MPAVFIYNGMPIKGLRRGAARRKCEGYVGGGSASSNYGMWGGRVGVPQHGSSPVAGRTHRDSCSLHHSNSRGGFSGSARDVATNLTPHRSDGSDDSSIVSDGGVIGAALKCTGLGRTVPHVLAWLAKCRAVCREQWCTATHAVHRAWGILDARLGWRLVQGVETAHRAAALLNFLAFLAGGKYRSLLERLVGARLVYKQPSMARVISFEYLNRQLVWHEISELLLLLLPLLDAAKFRCGLG</sequence>
<comment type="catalytic activity">
    <reaction evidence="16">
        <text>[E2 ubiquitin-conjugating enzyme]-S-ubiquitinyl-L-cysteine + [acceptor protein]-L-cysteine = [E2 ubiquitin-conjugating enzyme]-L-cysteine + [acceptor protein]-S-ubiquitinyl-L-cysteine.</text>
        <dbReference type="EC" id="2.3.2.36"/>
    </reaction>
</comment>
<keyword evidence="4" id="KW-0813">Transport</keyword>
<evidence type="ECO:0000313" key="21">
    <source>
        <dbReference type="Proteomes" id="UP000815325"/>
    </source>
</evidence>
<keyword evidence="7" id="KW-0479">Metal-binding</keyword>
<keyword evidence="10" id="KW-0862">Zinc</keyword>
<evidence type="ECO:0000256" key="1">
    <source>
        <dbReference type="ARBA" id="ARBA00004585"/>
    </source>
</evidence>
<comment type="similarity">
    <text evidence="3">Belongs to the pex2/pex10/pex12 family.</text>
</comment>
<keyword evidence="5" id="KW-0808">Transferase</keyword>
<dbReference type="EC" id="2.3.2.36" evidence="17"/>
<comment type="caution">
    <text evidence="20">The sequence shown here is derived from an EMBL/GenBank/DDBJ whole genome shotgun (WGS) entry which is preliminary data.</text>
</comment>
<dbReference type="Pfam" id="PF04757">
    <property type="entry name" value="Pex2_Pex12"/>
    <property type="match status" value="1"/>
</dbReference>
<evidence type="ECO:0000256" key="5">
    <source>
        <dbReference type="ARBA" id="ARBA00022679"/>
    </source>
</evidence>
<evidence type="ECO:0000259" key="19">
    <source>
        <dbReference type="Pfam" id="PF04757"/>
    </source>
</evidence>
<evidence type="ECO:0000256" key="10">
    <source>
        <dbReference type="ARBA" id="ARBA00022833"/>
    </source>
</evidence>
<organism evidence="20 21">
    <name type="scientific">Dunaliella salina</name>
    <name type="common">Green alga</name>
    <name type="synonym">Protococcus salinus</name>
    <dbReference type="NCBI Taxonomy" id="3046"/>
    <lineage>
        <taxon>Eukaryota</taxon>
        <taxon>Viridiplantae</taxon>
        <taxon>Chlorophyta</taxon>
        <taxon>core chlorophytes</taxon>
        <taxon>Chlorophyceae</taxon>
        <taxon>CS clade</taxon>
        <taxon>Chlamydomonadales</taxon>
        <taxon>Dunaliellaceae</taxon>
        <taxon>Dunaliella</taxon>
    </lineage>
</organism>
<accession>A0ABQ7FY81</accession>
<evidence type="ECO:0000256" key="12">
    <source>
        <dbReference type="ARBA" id="ARBA00022989"/>
    </source>
</evidence>
<keyword evidence="12" id="KW-1133">Transmembrane helix</keyword>
<keyword evidence="13" id="KW-0472">Membrane</keyword>
<evidence type="ECO:0000256" key="2">
    <source>
        <dbReference type="ARBA" id="ARBA00004906"/>
    </source>
</evidence>
<dbReference type="InterPro" id="IPR025654">
    <property type="entry name" value="PEX2/10"/>
</dbReference>
<evidence type="ECO:0000256" key="8">
    <source>
        <dbReference type="ARBA" id="ARBA00022771"/>
    </source>
</evidence>
<comment type="subcellular location">
    <subcellularLocation>
        <location evidence="1">Peroxisome membrane</location>
        <topology evidence="1">Multi-pass membrane protein</topology>
    </subcellularLocation>
</comment>
<evidence type="ECO:0000256" key="6">
    <source>
        <dbReference type="ARBA" id="ARBA00022692"/>
    </source>
</evidence>
<keyword evidence="14" id="KW-0576">Peroxisome</keyword>
<protein>
    <recommendedName>
        <fullName evidence="17">RING-type E3 ubiquitin transferase (cysteine targeting)</fullName>
        <ecNumber evidence="17">2.3.2.36</ecNumber>
    </recommendedName>
    <alternativeName>
        <fullName evidence="15">Peroxin-2</fullName>
    </alternativeName>
</protein>
<evidence type="ECO:0000256" key="4">
    <source>
        <dbReference type="ARBA" id="ARBA00022448"/>
    </source>
</evidence>
<proteinExistence type="inferred from homology"/>
<keyword evidence="6" id="KW-0812">Transmembrane</keyword>
<feature type="region of interest" description="Disordered" evidence="18">
    <location>
        <begin position="48"/>
        <end position="97"/>
    </location>
</feature>
<dbReference type="Proteomes" id="UP000815325">
    <property type="component" value="Unassembled WGS sequence"/>
</dbReference>
<feature type="domain" description="Pex N-terminal" evidence="19">
    <location>
        <begin position="156"/>
        <end position="236"/>
    </location>
</feature>
<reference evidence="20" key="1">
    <citation type="submission" date="2017-08" db="EMBL/GenBank/DDBJ databases">
        <authorList>
            <person name="Polle J.E."/>
            <person name="Barry K."/>
            <person name="Cushman J."/>
            <person name="Schmutz J."/>
            <person name="Tran D."/>
            <person name="Hathwaick L.T."/>
            <person name="Yim W.C."/>
            <person name="Jenkins J."/>
            <person name="Mckie-Krisberg Z.M."/>
            <person name="Prochnik S."/>
            <person name="Lindquist E."/>
            <person name="Dockter R.B."/>
            <person name="Adam C."/>
            <person name="Molina H."/>
            <person name="Bunkerborg J."/>
            <person name="Jin E."/>
            <person name="Buchheim M."/>
            <person name="Magnuson J."/>
        </authorList>
    </citation>
    <scope>NUCLEOTIDE SEQUENCE</scope>
    <source>
        <strain evidence="20">CCAP 19/18</strain>
    </source>
</reference>
<evidence type="ECO:0000256" key="16">
    <source>
        <dbReference type="ARBA" id="ARBA00034438"/>
    </source>
</evidence>
<dbReference type="PANTHER" id="PTHR48178">
    <property type="entry name" value="PEROXISOME BIOGENESIS FACTOR 2"/>
    <property type="match status" value="1"/>
</dbReference>
<evidence type="ECO:0000313" key="20">
    <source>
        <dbReference type="EMBL" id="KAF5827319.1"/>
    </source>
</evidence>
<dbReference type="InterPro" id="IPR006845">
    <property type="entry name" value="Pex_N"/>
</dbReference>
<keyword evidence="21" id="KW-1185">Reference proteome</keyword>
<evidence type="ECO:0000256" key="3">
    <source>
        <dbReference type="ARBA" id="ARBA00008704"/>
    </source>
</evidence>
<evidence type="ECO:0000256" key="18">
    <source>
        <dbReference type="SAM" id="MobiDB-lite"/>
    </source>
</evidence>
<evidence type="ECO:0000256" key="17">
    <source>
        <dbReference type="ARBA" id="ARBA00034523"/>
    </source>
</evidence>
<dbReference type="PANTHER" id="PTHR48178:SF1">
    <property type="entry name" value="PEROXISOME BIOGENESIS FACTOR 2"/>
    <property type="match status" value="1"/>
</dbReference>
<evidence type="ECO:0000256" key="15">
    <source>
        <dbReference type="ARBA" id="ARBA00032511"/>
    </source>
</evidence>